<dbReference type="EMBL" id="JARUHG010000001">
    <property type="protein sequence ID" value="MDR0181808.1"/>
    <property type="molecule type" value="Genomic_DNA"/>
</dbReference>
<dbReference type="InterPro" id="IPR025737">
    <property type="entry name" value="FApF"/>
</dbReference>
<feature type="signal peptide" evidence="2">
    <location>
        <begin position="1"/>
        <end position="27"/>
    </location>
</feature>
<protein>
    <submittedName>
        <fullName evidence="3">Transporter</fullName>
    </submittedName>
</protein>
<keyword evidence="2" id="KW-0732">Signal</keyword>
<accession>A0ABU1C9J7</accession>
<dbReference type="RefSeq" id="WP_309260976.1">
    <property type="nucleotide sequence ID" value="NZ_JARUHG010000001.1"/>
</dbReference>
<sequence length="483" mass="51989">MRRTPQLPRRLMLAPCLWYAAAAAAQAQDQWQGLEPARPAAQPQAAGVLPPTHQAAPASKERSLDELQREINAQTQRLEALRQSLAQQEQAVANLQRALDEERLDAERGAGAAPGAVLPTLAQQAPAASQPPAAAPRQAQASPAQPQGQQAQKQKPVGQAPEAAMRPPEVAQIFDQPGVLTPSGKFILEPSLQYGYSANDRVALVGYTVIPAILIGLIDVRQVKTTSGIGTLTGRMGIGGRAEVEVKVPYVYLNGDTVSREIFTGSAQDRVFNASGDGLGDIEATARYQLNRGGPDKAFYIGWLRYKSRTGKDLFEVTTDCVQRCIQNATGTGLPLELPTGTGFEAIQPGVTWLYPSDPVVFFGTFSYLYNFERSNVSRRVLGREEEFLGDVQAGDIWGFNLGMGLALNEKASISLGYDTSLIGKTKQNGRESPGAVRLTLGTLLLGGTYRFSDRWSLNVALGVGVTRDTPDMTLTARVPISF</sequence>
<dbReference type="Pfam" id="PF13557">
    <property type="entry name" value="Phenol_MetA_deg"/>
    <property type="match status" value="1"/>
</dbReference>
<feature type="chain" id="PRO_5045684961" evidence="2">
    <location>
        <begin position="28"/>
        <end position="483"/>
    </location>
</feature>
<feature type="region of interest" description="Disordered" evidence="1">
    <location>
        <begin position="123"/>
        <end position="164"/>
    </location>
</feature>
<proteinExistence type="predicted"/>
<feature type="compositionally biased region" description="Low complexity" evidence="1">
    <location>
        <begin position="36"/>
        <end position="46"/>
    </location>
</feature>
<name>A0ABU1C9J7_9GAMM</name>
<dbReference type="Proteomes" id="UP001233535">
    <property type="component" value="Unassembled WGS sequence"/>
</dbReference>
<comment type="caution">
    <text evidence="3">The sequence shown here is derived from an EMBL/GenBank/DDBJ whole genome shotgun (WGS) entry which is preliminary data.</text>
</comment>
<feature type="region of interest" description="Disordered" evidence="1">
    <location>
        <begin position="33"/>
        <end position="65"/>
    </location>
</feature>
<organism evidence="3 4">
    <name type="scientific">Lysobacter arvi</name>
    <dbReference type="NCBI Taxonomy" id="3038776"/>
    <lineage>
        <taxon>Bacteria</taxon>
        <taxon>Pseudomonadati</taxon>
        <taxon>Pseudomonadota</taxon>
        <taxon>Gammaproteobacteria</taxon>
        <taxon>Lysobacterales</taxon>
        <taxon>Lysobacteraceae</taxon>
        <taxon>Lysobacter</taxon>
    </lineage>
</organism>
<evidence type="ECO:0000313" key="3">
    <source>
        <dbReference type="EMBL" id="MDR0181808.1"/>
    </source>
</evidence>
<evidence type="ECO:0000256" key="2">
    <source>
        <dbReference type="SAM" id="SignalP"/>
    </source>
</evidence>
<feature type="compositionally biased region" description="Low complexity" evidence="1">
    <location>
        <begin position="123"/>
        <end position="161"/>
    </location>
</feature>
<evidence type="ECO:0000313" key="4">
    <source>
        <dbReference type="Proteomes" id="UP001233535"/>
    </source>
</evidence>
<gene>
    <name evidence="3" type="ORF">P8609_02345</name>
</gene>
<evidence type="ECO:0000256" key="1">
    <source>
        <dbReference type="SAM" id="MobiDB-lite"/>
    </source>
</evidence>
<reference evidence="3 4" key="1">
    <citation type="submission" date="2023-04" db="EMBL/GenBank/DDBJ databases">
        <title>Lysobacter sp. strain UC isolated from soil sample.</title>
        <authorList>
            <person name="Choksket S."/>
            <person name="Harshvardhan F."/>
            <person name="Rana R."/>
            <person name="Patil P.B."/>
            <person name="Korpole S."/>
        </authorList>
    </citation>
    <scope>NUCLEOTIDE SEQUENCE [LARGE SCALE GENOMIC DNA]</scope>
    <source>
        <strain evidence="3 4">UC</strain>
    </source>
</reference>
<keyword evidence="4" id="KW-1185">Reference proteome</keyword>